<reference evidence="10" key="1">
    <citation type="submission" date="2025-08" db="UniProtKB">
        <authorList>
            <consortium name="RefSeq"/>
        </authorList>
    </citation>
    <scope>IDENTIFICATION</scope>
    <source>
        <strain evidence="10">Airmid</strain>
    </source>
</reference>
<dbReference type="InterPro" id="IPR011764">
    <property type="entry name" value="Biotin_carboxylation_dom"/>
</dbReference>
<evidence type="ECO:0000313" key="9">
    <source>
        <dbReference type="Proteomes" id="UP000515146"/>
    </source>
</evidence>
<dbReference type="PROSITE" id="PS00867">
    <property type="entry name" value="CPSASE_2"/>
    <property type="match status" value="1"/>
</dbReference>
<dbReference type="GO" id="GO:0006633">
    <property type="term" value="P:fatty acid biosynthetic process"/>
    <property type="evidence" value="ECO:0007669"/>
    <property type="project" value="TreeGrafter"/>
</dbReference>
<feature type="domain" description="ATP-grasp" evidence="7">
    <location>
        <begin position="179"/>
        <end position="375"/>
    </location>
</feature>
<evidence type="ECO:0000256" key="6">
    <source>
        <dbReference type="PROSITE-ProRule" id="PRU00409"/>
    </source>
</evidence>
<dbReference type="InterPro" id="IPR005482">
    <property type="entry name" value="Biotin_COase_C"/>
</dbReference>
<evidence type="ECO:0000256" key="2">
    <source>
        <dbReference type="ARBA" id="ARBA00022598"/>
    </source>
</evidence>
<dbReference type="InterPro" id="IPR011054">
    <property type="entry name" value="Rudment_hybrid_motif"/>
</dbReference>
<dbReference type="SMART" id="SM00878">
    <property type="entry name" value="Biotin_carb_C"/>
    <property type="match status" value="1"/>
</dbReference>
<keyword evidence="9" id="KW-1185">Reference proteome</keyword>
<dbReference type="Pfam" id="PF00289">
    <property type="entry name" value="Biotin_carb_N"/>
    <property type="match status" value="1"/>
</dbReference>
<dbReference type="GO" id="GO:0003989">
    <property type="term" value="F:acetyl-CoA carboxylase activity"/>
    <property type="evidence" value="ECO:0007669"/>
    <property type="project" value="InterPro"/>
</dbReference>
<dbReference type="InterPro" id="IPR016185">
    <property type="entry name" value="PreATP-grasp_dom_sf"/>
</dbReference>
<comment type="cofactor">
    <cofactor evidence="1">
        <name>biotin</name>
        <dbReference type="ChEBI" id="CHEBI:57586"/>
    </cofactor>
</comment>
<dbReference type="GO" id="GO:0046872">
    <property type="term" value="F:metal ion binding"/>
    <property type="evidence" value="ECO:0007669"/>
    <property type="project" value="InterPro"/>
</dbReference>
<keyword evidence="3 6" id="KW-0547">Nucleotide-binding</keyword>
<dbReference type="SUPFAM" id="SSF56059">
    <property type="entry name" value="Glutathione synthetase ATP-binding domain-like"/>
    <property type="match status" value="1"/>
</dbReference>
<dbReference type="OMA" id="GLCFIGP"/>
<dbReference type="InterPro" id="IPR011761">
    <property type="entry name" value="ATP-grasp"/>
</dbReference>
<dbReference type="KEGG" id="dpte:113794461"/>
<dbReference type="Proteomes" id="UP000515146">
    <property type="component" value="Unplaced"/>
</dbReference>
<evidence type="ECO:0000256" key="4">
    <source>
        <dbReference type="ARBA" id="ARBA00022840"/>
    </source>
</evidence>
<dbReference type="PANTHER" id="PTHR45728:SF3">
    <property type="entry name" value="ACETYL-COA CARBOXYLASE"/>
    <property type="match status" value="1"/>
</dbReference>
<dbReference type="InterPro" id="IPR005481">
    <property type="entry name" value="BC-like_N"/>
</dbReference>
<protein>
    <submittedName>
        <fullName evidence="10">Acetyl-CoA carboxylase-like</fullName>
    </submittedName>
</protein>
<evidence type="ECO:0000256" key="5">
    <source>
        <dbReference type="ARBA" id="ARBA00023267"/>
    </source>
</evidence>
<keyword evidence="5" id="KW-0092">Biotin</keyword>
<dbReference type="Gene3D" id="3.30.470.20">
    <property type="entry name" value="ATP-grasp fold, B domain"/>
    <property type="match status" value="1"/>
</dbReference>
<evidence type="ECO:0000259" key="7">
    <source>
        <dbReference type="PROSITE" id="PS50975"/>
    </source>
</evidence>
<dbReference type="GO" id="GO:0005524">
    <property type="term" value="F:ATP binding"/>
    <property type="evidence" value="ECO:0007669"/>
    <property type="project" value="UniProtKB-UniRule"/>
</dbReference>
<dbReference type="InParanoid" id="A0A6P6Y4H1"/>
<evidence type="ECO:0000259" key="8">
    <source>
        <dbReference type="PROSITE" id="PS50979"/>
    </source>
</evidence>
<dbReference type="InterPro" id="IPR013815">
    <property type="entry name" value="ATP_grasp_subdomain_1"/>
</dbReference>
<dbReference type="AlphaFoldDB" id="A0A6P6Y4H1"/>
<dbReference type="RefSeq" id="XP_027200382.1">
    <property type="nucleotide sequence ID" value="XM_027344581.1"/>
</dbReference>
<dbReference type="Gene3D" id="3.90.1770.10">
    <property type="entry name" value="PreATP-grasp domain"/>
    <property type="match status" value="1"/>
</dbReference>
<dbReference type="Pfam" id="PF02785">
    <property type="entry name" value="Biotin_carb_C"/>
    <property type="match status" value="1"/>
</dbReference>
<dbReference type="PROSITE" id="PS50975">
    <property type="entry name" value="ATP_GRASP"/>
    <property type="match status" value="1"/>
</dbReference>
<dbReference type="SUPFAM" id="SSF52440">
    <property type="entry name" value="PreATP-grasp domain"/>
    <property type="match status" value="1"/>
</dbReference>
<evidence type="ECO:0000256" key="3">
    <source>
        <dbReference type="ARBA" id="ARBA00022741"/>
    </source>
</evidence>
<accession>A0A6P6Y4H1</accession>
<dbReference type="Pfam" id="PF02786">
    <property type="entry name" value="CPSase_L_D2"/>
    <property type="match status" value="1"/>
</dbReference>
<gene>
    <name evidence="10" type="primary">LOC113794461</name>
</gene>
<dbReference type="InterPro" id="IPR005479">
    <property type="entry name" value="CPAse_ATP-bd"/>
</dbReference>
<name>A0A6P6Y4H1_DERPT</name>
<dbReference type="InterPro" id="IPR049076">
    <property type="entry name" value="ACCA"/>
</dbReference>
<dbReference type="PANTHER" id="PTHR45728">
    <property type="entry name" value="ACETYL-COA CARBOXYLASE, ISOFORM A"/>
    <property type="match status" value="1"/>
</dbReference>
<evidence type="ECO:0000256" key="1">
    <source>
        <dbReference type="ARBA" id="ARBA00001953"/>
    </source>
</evidence>
<evidence type="ECO:0000313" key="10">
    <source>
        <dbReference type="RefSeq" id="XP_027200382.1"/>
    </source>
</evidence>
<keyword evidence="2" id="KW-0436">Ligase</keyword>
<dbReference type="Gene3D" id="3.40.50.20">
    <property type="match status" value="1"/>
</dbReference>
<sequence length="503" mass="55724">MAGSEPNEYASLDEFLQANGAKRKIKRVLIANNGNAAIKFAMSVRQWCLETFNNAHEIELVGLVTPEDENSNAEYISYCDFIERVPGGSNNYNYASIDVIVECANQFHCDAVWPGWGHASENEELPRMLSAESNAIWIGPTSETMVAVGCKIASTIVAQSLDIPVVPWSGSAVKVSCAEDKLAQVTAEHIRRACIRDVEHLYQLIDEDVVTFPFMLKAAAGGGGKGIRIVEDREKAANCYHMVSGEVQGSLIFAMNCVTNCRHLEVQILGDEYGLVVPCGARDCTIQRRHQKIIEEGPPVCADSELIEQLMESAAKLCRAVNYYSAGTVEFLFDIEKHEYYFLEVNARLQVEHVVTELMMDANLPVAQLQIAMGLPLHKIEGVKQYMERRSAKVAAEKHVIASRIVAENSENNFQPTTGAIQELNFGGSSHVWGYFSVTQGGKVHQYCDSQIGHIFAVGKTRTEARKHLLNSLRTLIIRGEIWAGPRQTDRALHVRPRVSGEN</sequence>
<dbReference type="Gene3D" id="3.30.1490.20">
    <property type="entry name" value="ATP-grasp fold, A domain"/>
    <property type="match status" value="1"/>
</dbReference>
<keyword evidence="4 6" id="KW-0067">ATP-binding</keyword>
<dbReference type="OrthoDB" id="14612at2759"/>
<dbReference type="SUPFAM" id="SSF51246">
    <property type="entry name" value="Rudiment single hybrid motif"/>
    <property type="match status" value="1"/>
</dbReference>
<dbReference type="FunFam" id="3.30.1490.20:FF:000003">
    <property type="entry name" value="acetyl-CoA carboxylase isoform X1"/>
    <property type="match status" value="1"/>
</dbReference>
<organism evidence="9 10">
    <name type="scientific">Dermatophagoides pteronyssinus</name>
    <name type="common">European house dust mite</name>
    <dbReference type="NCBI Taxonomy" id="6956"/>
    <lineage>
        <taxon>Eukaryota</taxon>
        <taxon>Metazoa</taxon>
        <taxon>Ecdysozoa</taxon>
        <taxon>Arthropoda</taxon>
        <taxon>Chelicerata</taxon>
        <taxon>Arachnida</taxon>
        <taxon>Acari</taxon>
        <taxon>Acariformes</taxon>
        <taxon>Sarcoptiformes</taxon>
        <taxon>Astigmata</taxon>
        <taxon>Psoroptidia</taxon>
        <taxon>Analgoidea</taxon>
        <taxon>Pyroglyphidae</taxon>
        <taxon>Dermatophagoidinae</taxon>
        <taxon>Dermatophagoides</taxon>
    </lineage>
</organism>
<dbReference type="PROSITE" id="PS50979">
    <property type="entry name" value="BC"/>
    <property type="match status" value="1"/>
</dbReference>
<proteinExistence type="predicted"/>
<feature type="domain" description="Biotin carboxylation" evidence="8">
    <location>
        <begin position="24"/>
        <end position="503"/>
    </location>
</feature>